<proteinExistence type="predicted"/>
<organism evidence="2 3">
    <name type="scientific">Eiseniibacteriota bacterium</name>
    <dbReference type="NCBI Taxonomy" id="2212470"/>
    <lineage>
        <taxon>Bacteria</taxon>
        <taxon>Candidatus Eiseniibacteriota</taxon>
    </lineage>
</organism>
<feature type="signal peptide" evidence="1">
    <location>
        <begin position="1"/>
        <end position="22"/>
    </location>
</feature>
<evidence type="ECO:0008006" key="4">
    <source>
        <dbReference type="Google" id="ProtNLM"/>
    </source>
</evidence>
<keyword evidence="1" id="KW-0732">Signal</keyword>
<evidence type="ECO:0000313" key="2">
    <source>
        <dbReference type="EMBL" id="MBM3316349.1"/>
    </source>
</evidence>
<name>A0A938BKT5_UNCEI</name>
<dbReference type="Proteomes" id="UP000748308">
    <property type="component" value="Unassembled WGS sequence"/>
</dbReference>
<evidence type="ECO:0000256" key="1">
    <source>
        <dbReference type="SAM" id="SignalP"/>
    </source>
</evidence>
<reference evidence="2" key="1">
    <citation type="submission" date="2019-03" db="EMBL/GenBank/DDBJ databases">
        <title>Lake Tanganyika Metagenome-Assembled Genomes (MAGs).</title>
        <authorList>
            <person name="Tran P."/>
        </authorList>
    </citation>
    <scope>NUCLEOTIDE SEQUENCE</scope>
    <source>
        <strain evidence="2">M_DeepCast_400m_m2_100</strain>
    </source>
</reference>
<feature type="chain" id="PRO_5037136546" description="Secreted protein" evidence="1">
    <location>
        <begin position="23"/>
        <end position="209"/>
    </location>
</feature>
<comment type="caution">
    <text evidence="2">The sequence shown here is derived from an EMBL/GenBank/DDBJ whole genome shotgun (WGS) entry which is preliminary data.</text>
</comment>
<protein>
    <recommendedName>
        <fullName evidence="4">Secreted protein</fullName>
    </recommendedName>
</protein>
<sequence length="209" mass="22286">MKTQAWFPASLLLLAVSLPAWAGAPATPPEECVLFGQSTAIPNPDDPSLGAWKYCFTIQWFTSTLQPPDHLNVVLNLGDCPCVCELFPFAATDPAGSSSGVDQNGLPCTALYHAGFECAGDPSMGIDEPLVQFVPYGGGCVPRPTGPGTFCFYSDWPPMPVPVDNLLISIKAGDEECYGELLGVLPECTCPPSPVEIRTWGGIKRFFGE</sequence>
<evidence type="ECO:0000313" key="3">
    <source>
        <dbReference type="Proteomes" id="UP000748308"/>
    </source>
</evidence>
<dbReference type="AlphaFoldDB" id="A0A938BKT5"/>
<gene>
    <name evidence="2" type="ORF">FJY75_00710</name>
</gene>
<dbReference type="EMBL" id="VGIY01000007">
    <property type="protein sequence ID" value="MBM3316349.1"/>
    <property type="molecule type" value="Genomic_DNA"/>
</dbReference>
<accession>A0A938BKT5</accession>